<dbReference type="Proteomes" id="UP000886689">
    <property type="component" value="Unassembled WGS sequence"/>
</dbReference>
<evidence type="ECO:0008006" key="4">
    <source>
        <dbReference type="Google" id="ProtNLM"/>
    </source>
</evidence>
<feature type="region of interest" description="Disordered" evidence="1">
    <location>
        <begin position="25"/>
        <end position="90"/>
    </location>
</feature>
<sequence>MNYAIAASLVLHALILFVPKMSPPEANRSAGPAATSVAPPQRLEARLAPSRRPPVPSPAPQPARPQAPQKQILAMKKSQGQQAASRKPKWTVAEKAEMNDFLRELEHQARTAPTLAQRSKAMARGMAGRQAQQDRDGRAILERIPDSPPVDPFSLEMYLDSLVKKLNQSAGFVKSDPRNRGVKTASVMIRLNPNGSLRSFEILNMADQQDEVAFIKSVVERAVPFAAFPPDLRKSAYSVGMLICIMPPGASGGFGFNRMAEGQGC</sequence>
<evidence type="ECO:0000313" key="2">
    <source>
        <dbReference type="EMBL" id="MBK8524247.1"/>
    </source>
</evidence>
<proteinExistence type="predicted"/>
<protein>
    <recommendedName>
        <fullName evidence="4">TonB C-terminal domain-containing protein</fullName>
    </recommendedName>
</protein>
<reference evidence="2" key="1">
    <citation type="submission" date="2020-10" db="EMBL/GenBank/DDBJ databases">
        <title>Connecting structure to function with the recovery of over 1000 high-quality activated sludge metagenome-assembled genomes encoding full-length rRNA genes using long-read sequencing.</title>
        <authorList>
            <person name="Singleton C.M."/>
            <person name="Petriglieri F."/>
            <person name="Kristensen J.M."/>
            <person name="Kirkegaard R.H."/>
            <person name="Michaelsen T.Y."/>
            <person name="Andersen M.H."/>
            <person name="Karst S.M."/>
            <person name="Dueholm M.S."/>
            <person name="Nielsen P.H."/>
            <person name="Albertsen M."/>
        </authorList>
    </citation>
    <scope>NUCLEOTIDE SEQUENCE</scope>
    <source>
        <strain evidence="2">Hirt_18-Q3-R61-65_BATAC.395</strain>
    </source>
</reference>
<comment type="caution">
    <text evidence="2">The sequence shown here is derived from an EMBL/GenBank/DDBJ whole genome shotgun (WGS) entry which is preliminary data.</text>
</comment>
<name>A0A9D7PS13_9PROT</name>
<gene>
    <name evidence="2" type="ORF">IPL58_09020</name>
</gene>
<evidence type="ECO:0000313" key="3">
    <source>
        <dbReference type="Proteomes" id="UP000886689"/>
    </source>
</evidence>
<evidence type="ECO:0000256" key="1">
    <source>
        <dbReference type="SAM" id="MobiDB-lite"/>
    </source>
</evidence>
<feature type="compositionally biased region" description="Pro residues" evidence="1">
    <location>
        <begin position="51"/>
        <end position="65"/>
    </location>
</feature>
<accession>A0A9D7PS13</accession>
<dbReference type="EMBL" id="JADJUC010000007">
    <property type="protein sequence ID" value="MBK8524247.1"/>
    <property type="molecule type" value="Genomic_DNA"/>
</dbReference>
<dbReference type="AlphaFoldDB" id="A0A9D7PS13"/>
<organism evidence="2 3">
    <name type="scientific">Candidatus Proximibacter danicus</name>
    <dbReference type="NCBI Taxonomy" id="2954365"/>
    <lineage>
        <taxon>Bacteria</taxon>
        <taxon>Pseudomonadati</taxon>
        <taxon>Pseudomonadota</taxon>
        <taxon>Betaproteobacteria</taxon>
        <taxon>Candidatus Proximibacter</taxon>
    </lineage>
</organism>